<organism evidence="1 2">
    <name type="scientific">Methylocella tundrae</name>
    <dbReference type="NCBI Taxonomy" id="227605"/>
    <lineage>
        <taxon>Bacteria</taxon>
        <taxon>Pseudomonadati</taxon>
        <taxon>Pseudomonadota</taxon>
        <taxon>Alphaproteobacteria</taxon>
        <taxon>Hyphomicrobiales</taxon>
        <taxon>Beijerinckiaceae</taxon>
        <taxon>Methylocella</taxon>
    </lineage>
</organism>
<dbReference type="RefSeq" id="WP_134490021.1">
    <property type="nucleotide sequence ID" value="NZ_CP139089.1"/>
</dbReference>
<gene>
    <name evidence="1" type="ORF">MTUNDRAET4_2714</name>
</gene>
<dbReference type="AlphaFoldDB" id="A0A4V6IMS4"/>
<dbReference type="KEGG" id="mtun:MTUNDRAET4_2714"/>
<dbReference type="EMBL" id="LR536450">
    <property type="protein sequence ID" value="VFU09601.1"/>
    <property type="molecule type" value="Genomic_DNA"/>
</dbReference>
<accession>A0A4V6IMS4</accession>
<evidence type="ECO:0000313" key="2">
    <source>
        <dbReference type="Proteomes" id="UP000294360"/>
    </source>
</evidence>
<dbReference type="Proteomes" id="UP000294360">
    <property type="component" value="Chromosome"/>
</dbReference>
<evidence type="ECO:0000313" key="1">
    <source>
        <dbReference type="EMBL" id="VFU09601.1"/>
    </source>
</evidence>
<protein>
    <submittedName>
        <fullName evidence="1">Uncharacterized protein</fullName>
    </submittedName>
</protein>
<dbReference type="OrthoDB" id="8440728at2"/>
<name>A0A4V6IMS4_METTU</name>
<proteinExistence type="predicted"/>
<reference evidence="1 2" key="1">
    <citation type="submission" date="2019-03" db="EMBL/GenBank/DDBJ databases">
        <authorList>
            <person name="Kox A.R. M."/>
        </authorList>
    </citation>
    <scope>NUCLEOTIDE SEQUENCE [LARGE SCALE GENOMIC DNA]</scope>
    <source>
        <strain evidence="1">MTUNDRAET4 annotated genome</strain>
    </source>
</reference>
<sequence length="180" mass="20064">MSGEVKYWFTGQAGYEMDCGAHKKLRVVFAMIDEDKTSIGWYLFASKADAKGQKECETTDVLITDQFAHRDDIGRLIPHTFKKKIAIDELASPKGTFATLSIEATKTSRLMGCRIARLKTKAGETVTFPFGMQQDWKPSPTDTEIEGRVFFLEKASFEEKKFPLGPQGKGSKVKIDGAVL</sequence>